<proteinExistence type="predicted"/>
<accession>A0A1G8LVW3</accession>
<evidence type="ECO:0000313" key="2">
    <source>
        <dbReference type="Proteomes" id="UP000198853"/>
    </source>
</evidence>
<reference evidence="1 2" key="1">
    <citation type="submission" date="2016-10" db="EMBL/GenBank/DDBJ databases">
        <authorList>
            <person name="de Groot N.N."/>
        </authorList>
    </citation>
    <scope>NUCLEOTIDE SEQUENCE [LARGE SCALE GENOMIC DNA]</scope>
    <source>
        <strain evidence="1 2">DSM 21771</strain>
    </source>
</reference>
<protein>
    <submittedName>
        <fullName evidence="1">Uncharacterized protein</fullName>
    </submittedName>
</protein>
<evidence type="ECO:0000313" key="1">
    <source>
        <dbReference type="EMBL" id="SDI59775.1"/>
    </source>
</evidence>
<dbReference type="Proteomes" id="UP000198853">
    <property type="component" value="Unassembled WGS sequence"/>
</dbReference>
<dbReference type="EMBL" id="FNEN01000003">
    <property type="protein sequence ID" value="SDI59775.1"/>
    <property type="molecule type" value="Genomic_DNA"/>
</dbReference>
<organism evidence="1 2">
    <name type="scientific">Natribacillus halophilus</name>
    <dbReference type="NCBI Taxonomy" id="549003"/>
    <lineage>
        <taxon>Bacteria</taxon>
        <taxon>Bacillati</taxon>
        <taxon>Bacillota</taxon>
        <taxon>Bacilli</taxon>
        <taxon>Bacillales</taxon>
        <taxon>Bacillaceae</taxon>
        <taxon>Natribacillus</taxon>
    </lineage>
</organism>
<name>A0A1G8LVW3_9BACI</name>
<keyword evidence="2" id="KW-1185">Reference proteome</keyword>
<gene>
    <name evidence="1" type="ORF">SAMN04488123_103304</name>
</gene>
<sequence>MVLYSVEIDESGDENHECTESIKCYGQIHWMIGENCPNRTLIRTKRRG</sequence>
<dbReference type="AlphaFoldDB" id="A0A1G8LVW3"/>